<sequence>MRGIVQTMNANKEYQSKIKVGSQNQNYDILEMYSEPLRGPGKVVEIDESAFGKRKYNRGTRRKTYWIFGGIERNANPPKTTVGVLINISKKQDSNI</sequence>
<dbReference type="Proteomes" id="UP000663879">
    <property type="component" value="Unassembled WGS sequence"/>
</dbReference>
<dbReference type="AlphaFoldDB" id="A0A813MSS8"/>
<evidence type="ECO:0000313" key="1">
    <source>
        <dbReference type="EMBL" id="CAF0727190.1"/>
    </source>
</evidence>
<dbReference type="EMBL" id="CAJNOC010000207">
    <property type="protein sequence ID" value="CAF0727190.1"/>
    <property type="molecule type" value="Genomic_DNA"/>
</dbReference>
<protein>
    <recommendedName>
        <fullName evidence="3">ISXO2-like transposase domain-containing protein</fullName>
    </recommendedName>
</protein>
<proteinExistence type="predicted"/>
<reference evidence="1" key="1">
    <citation type="submission" date="2021-02" db="EMBL/GenBank/DDBJ databases">
        <authorList>
            <person name="Nowell W R."/>
        </authorList>
    </citation>
    <scope>NUCLEOTIDE SEQUENCE</scope>
    <source>
        <strain evidence="1">Ploen Becks lab</strain>
    </source>
</reference>
<evidence type="ECO:0008006" key="3">
    <source>
        <dbReference type="Google" id="ProtNLM"/>
    </source>
</evidence>
<evidence type="ECO:0000313" key="2">
    <source>
        <dbReference type="Proteomes" id="UP000663879"/>
    </source>
</evidence>
<comment type="caution">
    <text evidence="1">The sequence shown here is derived from an EMBL/GenBank/DDBJ whole genome shotgun (WGS) entry which is preliminary data.</text>
</comment>
<name>A0A813MSS8_9BILA</name>
<dbReference type="OrthoDB" id="10062329at2759"/>
<accession>A0A813MSS8</accession>
<organism evidence="1 2">
    <name type="scientific">Brachionus calyciflorus</name>
    <dbReference type="NCBI Taxonomy" id="104777"/>
    <lineage>
        <taxon>Eukaryota</taxon>
        <taxon>Metazoa</taxon>
        <taxon>Spiralia</taxon>
        <taxon>Gnathifera</taxon>
        <taxon>Rotifera</taxon>
        <taxon>Eurotatoria</taxon>
        <taxon>Monogononta</taxon>
        <taxon>Pseudotrocha</taxon>
        <taxon>Ploima</taxon>
        <taxon>Brachionidae</taxon>
        <taxon>Brachionus</taxon>
    </lineage>
</organism>
<gene>
    <name evidence="1" type="ORF">OXX778_LOCUS2598</name>
</gene>
<keyword evidence="2" id="KW-1185">Reference proteome</keyword>